<sequence length="600" mass="67815">MTMRWETSSGSHAHPMRGTTPTIPPELTHDPSDSPPRHRRYVAPGPNAPVEAEQTSRHGHYPYSRSSYPQPATQDVILSTPQVTPRTGQNYDSPHDNSSHPRATHNTEENRKHVCIRMFLPPSFPETTARGETRHRELRSWRDLPANPLIGLPGLATPVTPVDREDYKFYCDACQKGFFVQARYDAHMMDHIWCTVPGCRFTCRKGKEWKMEMHMETLHNRPDAPDLVDVGAYLSQRRQRFPTQDTVKSKVEELFYKASRGVILPDERRRWLRQHGVLVRKHPRTEEAYIDSDALQQSARAATGKVAERRRQQQQQGEEESGEKEGATEMHMSPVPTRNLHGEESLVKENSPMSAQHPPAPGRPKRIIPLGPNGRLTRGQKVQLICERYREAKTVPPFYVCPRCGEKGIHWVDECPTKGDATFERRTVWGEERREPPRQKCRTECVTEETRPATPTAGKSGRQVDDVSALSAGDDENTQGGMVARCDDEGPAEDGALELVEDDGGPPVEMPARRPDVAEGATHPTPEVSRMLAPVAAAALSKRGRKPQQGQSRQTRPSRPRQPPPPTLYERLVGSQKANEQGLLLQAFRFFVMRRFFEPL</sequence>
<dbReference type="InterPro" id="IPR039136">
    <property type="entry name" value="NUFIP1-like"/>
</dbReference>
<feature type="domain" description="C2H2-type" evidence="2">
    <location>
        <begin position="171"/>
        <end position="191"/>
    </location>
</feature>
<accession>A0A061IWM1</accession>
<dbReference type="GO" id="GO:0000492">
    <property type="term" value="P:box C/D snoRNP assembly"/>
    <property type="evidence" value="ECO:0007669"/>
    <property type="project" value="TreeGrafter"/>
</dbReference>
<feature type="compositionally biased region" description="Polar residues" evidence="1">
    <location>
        <begin position="83"/>
        <end position="92"/>
    </location>
</feature>
<dbReference type="AlphaFoldDB" id="A0A061IWM1"/>
<feature type="region of interest" description="Disordered" evidence="1">
    <location>
        <begin position="496"/>
        <end position="569"/>
    </location>
</feature>
<keyword evidence="4" id="KW-1185">Reference proteome</keyword>
<proteinExistence type="predicted"/>
<evidence type="ECO:0000313" key="3">
    <source>
        <dbReference type="EMBL" id="ESL06480.1"/>
    </source>
</evidence>
<comment type="caution">
    <text evidence="3">The sequence shown here is derived from an EMBL/GenBank/DDBJ whole genome shotgun (WGS) entry which is preliminary data.</text>
</comment>
<organism evidence="3 4">
    <name type="scientific">Trypanosoma rangeli SC58</name>
    <dbReference type="NCBI Taxonomy" id="429131"/>
    <lineage>
        <taxon>Eukaryota</taxon>
        <taxon>Discoba</taxon>
        <taxon>Euglenozoa</taxon>
        <taxon>Kinetoplastea</taxon>
        <taxon>Metakinetoplastina</taxon>
        <taxon>Trypanosomatida</taxon>
        <taxon>Trypanosomatidae</taxon>
        <taxon>Trypanosoma</taxon>
        <taxon>Herpetosoma</taxon>
    </lineage>
</organism>
<feature type="region of interest" description="Disordered" evidence="1">
    <location>
        <begin position="434"/>
        <end position="466"/>
    </location>
</feature>
<feature type="region of interest" description="Disordered" evidence="1">
    <location>
        <begin position="1"/>
        <end position="71"/>
    </location>
</feature>
<feature type="region of interest" description="Disordered" evidence="1">
    <location>
        <begin position="289"/>
        <end position="374"/>
    </location>
</feature>
<dbReference type="PROSITE" id="PS00028">
    <property type="entry name" value="ZINC_FINGER_C2H2_1"/>
    <property type="match status" value="1"/>
</dbReference>
<dbReference type="EMBL" id="AUPL01005846">
    <property type="protein sequence ID" value="ESL06480.1"/>
    <property type="molecule type" value="Genomic_DNA"/>
</dbReference>
<name>A0A061IWM1_TRYRA</name>
<feature type="region of interest" description="Disordered" evidence="1">
    <location>
        <begin position="83"/>
        <end position="110"/>
    </location>
</feature>
<feature type="compositionally biased region" description="Basic and acidic residues" evidence="1">
    <location>
        <begin position="434"/>
        <end position="451"/>
    </location>
</feature>
<dbReference type="InterPro" id="IPR013087">
    <property type="entry name" value="Znf_C2H2_type"/>
</dbReference>
<evidence type="ECO:0000256" key="1">
    <source>
        <dbReference type="SAM" id="MobiDB-lite"/>
    </source>
</evidence>
<protein>
    <recommendedName>
        <fullName evidence="2">C2H2-type domain-containing protein</fullName>
    </recommendedName>
</protein>
<feature type="compositionally biased region" description="Polar residues" evidence="1">
    <location>
        <begin position="1"/>
        <end position="11"/>
    </location>
</feature>
<dbReference type="VEuPathDB" id="TriTrypDB:TRSC58_05846"/>
<evidence type="ECO:0000313" key="4">
    <source>
        <dbReference type="Proteomes" id="UP000031737"/>
    </source>
</evidence>
<feature type="compositionally biased region" description="Basic and acidic residues" evidence="1">
    <location>
        <begin position="27"/>
        <end position="36"/>
    </location>
</feature>
<dbReference type="GO" id="GO:0003723">
    <property type="term" value="F:RNA binding"/>
    <property type="evidence" value="ECO:0007669"/>
    <property type="project" value="InterPro"/>
</dbReference>
<feature type="compositionally biased region" description="Low complexity" evidence="1">
    <location>
        <begin position="547"/>
        <end position="557"/>
    </location>
</feature>
<gene>
    <name evidence="3" type="ORF">TRSC58_05846</name>
</gene>
<dbReference type="PANTHER" id="PTHR13309">
    <property type="entry name" value="NUCLEAR FRAGILE X MENTAL RETARDATION PROTEIN INTERACTING PROTEIN 1"/>
    <property type="match status" value="1"/>
</dbReference>
<feature type="compositionally biased region" description="Basic and acidic residues" evidence="1">
    <location>
        <begin position="93"/>
        <end position="110"/>
    </location>
</feature>
<reference evidence="3 4" key="1">
    <citation type="submission" date="2013-07" db="EMBL/GenBank/DDBJ databases">
        <authorList>
            <person name="Stoco P.H."/>
            <person name="Wagner G."/>
            <person name="Gerber A."/>
            <person name="Zaha A."/>
            <person name="Thompson C."/>
            <person name="Bartholomeu D.C."/>
            <person name="Luckemeyer D.D."/>
            <person name="Bahia D."/>
            <person name="Loreto E."/>
            <person name="Prestes E.B."/>
            <person name="Lima F.M."/>
            <person name="Rodrigues-Luiz G."/>
            <person name="Vallejo G.A."/>
            <person name="Filho J.F."/>
            <person name="Monteiro K.M."/>
            <person name="Tyler K.M."/>
            <person name="de Almeida L.G."/>
            <person name="Ortiz M.F."/>
            <person name="Siervo M.A."/>
            <person name="de Moraes M.H."/>
            <person name="Cunha O.L."/>
            <person name="Mendonca-Neto R."/>
            <person name="Silva R."/>
            <person name="Teixeira S.M."/>
            <person name="Murta S.M."/>
            <person name="Sincero T.C."/>
            <person name="Mendes T.A."/>
            <person name="Urmenyi T.P."/>
            <person name="Silva V.G."/>
            <person name="da Rocha W.D."/>
            <person name="Andersson B."/>
            <person name="Romanha A.J."/>
            <person name="Steindel M."/>
            <person name="de Vasconcelos A.T."/>
            <person name="Grisard E.C."/>
        </authorList>
    </citation>
    <scope>NUCLEOTIDE SEQUENCE [LARGE SCALE GENOMIC DNA]</scope>
    <source>
        <strain evidence="3 4">SC58</strain>
    </source>
</reference>
<evidence type="ECO:0000259" key="2">
    <source>
        <dbReference type="PROSITE" id="PS00028"/>
    </source>
</evidence>
<dbReference type="PANTHER" id="PTHR13309:SF0">
    <property type="entry name" value="FMR1-INTERACTING PROTEIN NUFIP1"/>
    <property type="match status" value="1"/>
</dbReference>
<dbReference type="GO" id="GO:0005634">
    <property type="term" value="C:nucleus"/>
    <property type="evidence" value="ECO:0007669"/>
    <property type="project" value="TreeGrafter"/>
</dbReference>
<dbReference type="Gene3D" id="4.10.60.10">
    <property type="entry name" value="Zinc finger, CCHC-type"/>
    <property type="match status" value="1"/>
</dbReference>
<dbReference type="OrthoDB" id="273070at2759"/>
<dbReference type="Proteomes" id="UP000031737">
    <property type="component" value="Unassembled WGS sequence"/>
</dbReference>
<feature type="region of interest" description="Disordered" evidence="1">
    <location>
        <begin position="471"/>
        <end position="490"/>
    </location>
</feature>